<keyword evidence="8" id="KW-1003">Cell membrane</keyword>
<organism evidence="9 10">
    <name type="scientific">Thermaerobacillus caldiproteolyticus</name>
    <dbReference type="NCBI Taxonomy" id="247480"/>
    <lineage>
        <taxon>Bacteria</taxon>
        <taxon>Bacillati</taxon>
        <taxon>Bacillota</taxon>
        <taxon>Bacilli</taxon>
        <taxon>Bacillales</taxon>
        <taxon>Anoxybacillaceae</taxon>
        <taxon>Thermaerobacillus</taxon>
    </lineage>
</organism>
<keyword evidence="7 8" id="KW-0131">Cell cycle</keyword>
<dbReference type="HAMAP" id="MF_00728">
    <property type="entry name" value="EzrA"/>
    <property type="match status" value="1"/>
</dbReference>
<proteinExistence type="inferred from homology"/>
<dbReference type="InterPro" id="IPR023353">
    <property type="entry name" value="LemA-like_dom_sf"/>
</dbReference>
<dbReference type="NCBIfam" id="NF003413">
    <property type="entry name" value="PRK04778.1-7"/>
    <property type="match status" value="1"/>
</dbReference>
<name>A0A7V9Z4F3_9BACL</name>
<feature type="coiled-coil region" evidence="8">
    <location>
        <begin position="98"/>
        <end position="160"/>
    </location>
</feature>
<dbReference type="GO" id="GO:0000921">
    <property type="term" value="P:septin ring assembly"/>
    <property type="evidence" value="ECO:0007669"/>
    <property type="project" value="InterPro"/>
</dbReference>
<keyword evidence="5 8" id="KW-0472">Membrane</keyword>
<dbReference type="GO" id="GO:0005940">
    <property type="term" value="C:septin ring"/>
    <property type="evidence" value="ECO:0007669"/>
    <property type="project" value="InterPro"/>
</dbReference>
<sequence>MEIAVMILLLMCGVMIYNYIYRKRLYQEIDRLEAWKIVIMNRPITDELSKVKRLNMTGETEQLFERWRHQWDEIVATQLPMVEEKLFDTEELLDKYRYQKAKALLREIEHTLRKIEEDIQTILHELEELVGSEEQNRTEIEELKQIYRNAKKTLLAYRHTFGDAEAKLNEKLDEIHSEFQRFEDLTNSGNYLAAREVVLSLKQELSVFSQMLHDIPELFNECQTTIPAQLAELLDGYKEMNESGYILDHLQIEQEVAEKQEKLQQYIEMIHDLRVEEAKQAIGEIKEEIDTLYDLLEKEVIAHQYVKEEVGKIREQLYQLSEEAKETSEETLFVQQSYRLSAQDLEKYRSIEKQIHQLVKRFSLIQARMIEEQTAHSILKEELEQLVAQIKMMKEEHEQFRDMLQTLRKDELIAREKLSDMKKKLSEAIRLVKKSRLPGLPEAYKLQLDEAKNLLMRVTLRLDEKPLNMEAVNQALDEAAVFVQRVYERTTEMIEQAELVEKVIQYGNRYRRRYSSVKEGLEEAELSFRNYDYELALEQAVATVEKVEPGALQRIQQLLEKDESKQLSEKGNR</sequence>
<dbReference type="GO" id="GO:0005886">
    <property type="term" value="C:plasma membrane"/>
    <property type="evidence" value="ECO:0007669"/>
    <property type="project" value="UniProtKB-SubCell"/>
</dbReference>
<dbReference type="Pfam" id="PF06160">
    <property type="entry name" value="EzrA"/>
    <property type="match status" value="1"/>
</dbReference>
<keyword evidence="3 8" id="KW-1133">Transmembrane helix</keyword>
<feature type="topological domain" description="Cytoplasmic" evidence="8">
    <location>
        <begin position="22"/>
        <end position="573"/>
    </location>
</feature>
<keyword evidence="2 8" id="KW-0812">Transmembrane</keyword>
<keyword evidence="6 8" id="KW-0717">Septation</keyword>
<comment type="function">
    <text evidence="8">Negative regulator of FtsZ ring formation; modulates the frequency and position of FtsZ ring formation. Inhibits FtsZ ring formation at polar sites. Interacts either with FtsZ or with one of its binding partners to promote depolymerization.</text>
</comment>
<keyword evidence="10" id="KW-1185">Reference proteome</keyword>
<dbReference type="Proteomes" id="UP000523087">
    <property type="component" value="Unassembled WGS sequence"/>
</dbReference>
<feature type="topological domain" description="Extracellular" evidence="8">
    <location>
        <begin position="1"/>
        <end position="2"/>
    </location>
</feature>
<evidence type="ECO:0000256" key="8">
    <source>
        <dbReference type="HAMAP-Rule" id="MF_00728"/>
    </source>
</evidence>
<evidence type="ECO:0000313" key="9">
    <source>
        <dbReference type="EMBL" id="MBA2873824.1"/>
    </source>
</evidence>
<accession>A0A7V9Z4F3</accession>
<dbReference type="SUPFAM" id="SSF140478">
    <property type="entry name" value="LemA-like"/>
    <property type="match status" value="1"/>
</dbReference>
<evidence type="ECO:0000256" key="5">
    <source>
        <dbReference type="ARBA" id="ARBA00023136"/>
    </source>
</evidence>
<gene>
    <name evidence="8" type="primary">ezrA</name>
    <name evidence="9" type="ORF">HNR31_000576</name>
</gene>
<dbReference type="RefSeq" id="WP_181554728.1">
    <property type="nucleotide sequence ID" value="NZ_JACDUT010000001.1"/>
</dbReference>
<dbReference type="EMBL" id="JACDUT010000001">
    <property type="protein sequence ID" value="MBA2873824.1"/>
    <property type="molecule type" value="Genomic_DNA"/>
</dbReference>
<evidence type="ECO:0000256" key="2">
    <source>
        <dbReference type="ARBA" id="ARBA00022692"/>
    </source>
</evidence>
<dbReference type="GO" id="GO:0000917">
    <property type="term" value="P:division septum assembly"/>
    <property type="evidence" value="ECO:0007669"/>
    <property type="project" value="UniProtKB-KW"/>
</dbReference>
<reference evidence="9 10" key="1">
    <citation type="submission" date="2020-07" db="EMBL/GenBank/DDBJ databases">
        <title>Genomic Encyclopedia of Type Strains, Phase IV (KMG-IV): sequencing the most valuable type-strain genomes for metagenomic binning, comparative biology and taxonomic classification.</title>
        <authorList>
            <person name="Goeker M."/>
        </authorList>
    </citation>
    <scope>NUCLEOTIDE SEQUENCE [LARGE SCALE GENOMIC DNA]</scope>
    <source>
        <strain evidence="9 10">DSM 15730</strain>
    </source>
</reference>
<dbReference type="InterPro" id="IPR010379">
    <property type="entry name" value="EzrA"/>
</dbReference>
<comment type="subcellular location">
    <subcellularLocation>
        <location evidence="8">Cell membrane</location>
        <topology evidence="8">Single-pass membrane protein</topology>
    </subcellularLocation>
    <text evidence="8">Colocalized with FtsZ to the nascent septal site.</text>
</comment>
<feature type="coiled-coil region" evidence="8">
    <location>
        <begin position="249"/>
        <end position="330"/>
    </location>
</feature>
<evidence type="ECO:0000313" key="10">
    <source>
        <dbReference type="Proteomes" id="UP000523087"/>
    </source>
</evidence>
<feature type="coiled-coil region" evidence="8">
    <location>
        <begin position="376"/>
        <end position="410"/>
    </location>
</feature>
<keyword evidence="4 8" id="KW-0175">Coiled coil</keyword>
<evidence type="ECO:0000256" key="7">
    <source>
        <dbReference type="ARBA" id="ARBA00023306"/>
    </source>
</evidence>
<evidence type="ECO:0000256" key="3">
    <source>
        <dbReference type="ARBA" id="ARBA00022989"/>
    </source>
</evidence>
<dbReference type="AlphaFoldDB" id="A0A7V9Z4F3"/>
<keyword evidence="1 8" id="KW-0132">Cell division</keyword>
<comment type="similarity">
    <text evidence="8">Belongs to the EzrA family.</text>
</comment>
<evidence type="ECO:0000256" key="1">
    <source>
        <dbReference type="ARBA" id="ARBA00022618"/>
    </source>
</evidence>
<evidence type="ECO:0000256" key="6">
    <source>
        <dbReference type="ARBA" id="ARBA00023210"/>
    </source>
</evidence>
<protein>
    <recommendedName>
        <fullName evidence="8">Septation ring formation regulator EzrA</fullName>
    </recommendedName>
</protein>
<evidence type="ECO:0000256" key="4">
    <source>
        <dbReference type="ARBA" id="ARBA00023054"/>
    </source>
</evidence>
<comment type="caution">
    <text evidence="9">The sequence shown here is derived from an EMBL/GenBank/DDBJ whole genome shotgun (WGS) entry which is preliminary data.</text>
</comment>